<feature type="transmembrane region" description="Helical" evidence="1">
    <location>
        <begin position="36"/>
        <end position="56"/>
    </location>
</feature>
<name>A0AAW0E556_9AGAR</name>
<keyword evidence="1" id="KW-1133">Transmembrane helix</keyword>
<keyword evidence="3" id="KW-1185">Reference proteome</keyword>
<protein>
    <submittedName>
        <fullName evidence="2">Uncharacterized protein</fullName>
    </submittedName>
</protein>
<keyword evidence="1" id="KW-0812">Transmembrane</keyword>
<organism evidence="2 3">
    <name type="scientific">Favolaschia claudopus</name>
    <dbReference type="NCBI Taxonomy" id="2862362"/>
    <lineage>
        <taxon>Eukaryota</taxon>
        <taxon>Fungi</taxon>
        <taxon>Dikarya</taxon>
        <taxon>Basidiomycota</taxon>
        <taxon>Agaricomycotina</taxon>
        <taxon>Agaricomycetes</taxon>
        <taxon>Agaricomycetidae</taxon>
        <taxon>Agaricales</taxon>
        <taxon>Marasmiineae</taxon>
        <taxon>Mycenaceae</taxon>
        <taxon>Favolaschia</taxon>
    </lineage>
</organism>
<evidence type="ECO:0000256" key="1">
    <source>
        <dbReference type="SAM" id="Phobius"/>
    </source>
</evidence>
<reference evidence="2 3" key="1">
    <citation type="journal article" date="2024" name="J Genomics">
        <title>Draft genome sequencing and assembly of Favolaschia claudopus CIRM-BRFM 2984 isolated from oak limbs.</title>
        <authorList>
            <person name="Navarro D."/>
            <person name="Drula E."/>
            <person name="Chaduli D."/>
            <person name="Cazenave R."/>
            <person name="Ahrendt S."/>
            <person name="Wang J."/>
            <person name="Lipzen A."/>
            <person name="Daum C."/>
            <person name="Barry K."/>
            <person name="Grigoriev I.V."/>
            <person name="Favel A."/>
            <person name="Rosso M.N."/>
            <person name="Martin F."/>
        </authorList>
    </citation>
    <scope>NUCLEOTIDE SEQUENCE [LARGE SCALE GENOMIC DNA]</scope>
    <source>
        <strain evidence="2 3">CIRM-BRFM 2984</strain>
    </source>
</reference>
<accession>A0AAW0E556</accession>
<gene>
    <name evidence="2" type="ORF">R3P38DRAFT_2837936</name>
</gene>
<comment type="caution">
    <text evidence="2">The sequence shown here is derived from an EMBL/GenBank/DDBJ whole genome shotgun (WGS) entry which is preliminary data.</text>
</comment>
<proteinExistence type="predicted"/>
<dbReference type="EMBL" id="JAWWNJ010000003">
    <property type="protein sequence ID" value="KAK7059798.1"/>
    <property type="molecule type" value="Genomic_DNA"/>
</dbReference>
<evidence type="ECO:0000313" key="2">
    <source>
        <dbReference type="EMBL" id="KAK7059798.1"/>
    </source>
</evidence>
<dbReference type="AlphaFoldDB" id="A0AAW0E556"/>
<sequence>MHSRYMSPTLARHFVEARIGSFLPALDNRPGKYQTLGTLFGGLGSALLICDVLILIELSSGAARKRFQNSSYLKASSKPGYVFSFHPAGHGGLTFGFLVVSSYSLLKSRGKAYRACIMTVPRSSYCFDEGFIHKAKF</sequence>
<keyword evidence="1" id="KW-0472">Membrane</keyword>
<evidence type="ECO:0000313" key="3">
    <source>
        <dbReference type="Proteomes" id="UP001362999"/>
    </source>
</evidence>
<dbReference type="Proteomes" id="UP001362999">
    <property type="component" value="Unassembled WGS sequence"/>
</dbReference>